<feature type="compositionally biased region" description="Basic and acidic residues" evidence="3">
    <location>
        <begin position="145"/>
        <end position="164"/>
    </location>
</feature>
<evidence type="ECO:0000256" key="2">
    <source>
        <dbReference type="ARBA" id="ARBA00023043"/>
    </source>
</evidence>
<dbReference type="InterPro" id="IPR058889">
    <property type="entry name" value="WHD_SOWAHA-C"/>
</dbReference>
<sequence>MADASNPEVDFSAEGVRSFIIKHGGKVSNVAVVGHFMAYLRHSDKEVREENRRKFKEFMNEVAVVKKDEKDDKVVVLKRKNKDINYRDFVELPKLVVFQDKDHSQTPGDTSESEPIPPARRPKHARRSMGNEEEEAVAVVTGPPVEDKETEYTGPKEQEDVISTKEGERIIDQKRQIKSVKSFADIFDQEVQSQKEEVERFKSPVKSVPKTSEKETSSEPDSETNRQEEGLKEDETAPLISPGLQSSGTMQSISSEASTSCSTDTVVHWHQLDPLEHQWMMESAKANLAALSNLLKQDIKLAGKKDFVTVGDVLS</sequence>
<feature type="region of interest" description="Disordered" evidence="3">
    <location>
        <begin position="100"/>
        <end position="164"/>
    </location>
</feature>
<protein>
    <recommendedName>
        <fullName evidence="4">SOWAHA-C winged helix-turn-helix domain-containing protein</fullName>
    </recommendedName>
</protein>
<evidence type="ECO:0000313" key="6">
    <source>
        <dbReference type="Proteomes" id="UP000887568"/>
    </source>
</evidence>
<evidence type="ECO:0000259" key="4">
    <source>
        <dbReference type="Pfam" id="PF25877"/>
    </source>
</evidence>
<keyword evidence="1" id="KW-0677">Repeat</keyword>
<dbReference type="GeneID" id="119736582"/>
<dbReference type="AlphaFoldDB" id="A0A914ARX4"/>
<feature type="domain" description="SOWAHA-C winged helix-turn-helix" evidence="4">
    <location>
        <begin position="10"/>
        <end position="83"/>
    </location>
</feature>
<dbReference type="EnsemblMetazoa" id="XM_038210599.1">
    <property type="protein sequence ID" value="XP_038066527.1"/>
    <property type="gene ID" value="LOC119736582"/>
</dbReference>
<reference evidence="5" key="1">
    <citation type="submission" date="2022-11" db="UniProtKB">
        <authorList>
            <consortium name="EnsemblMetazoa"/>
        </authorList>
    </citation>
    <scope>IDENTIFICATION</scope>
</reference>
<name>A0A914ARX4_PATMI</name>
<keyword evidence="2" id="KW-0040">ANK repeat</keyword>
<evidence type="ECO:0000256" key="1">
    <source>
        <dbReference type="ARBA" id="ARBA00022737"/>
    </source>
</evidence>
<organism evidence="5 6">
    <name type="scientific">Patiria miniata</name>
    <name type="common">Bat star</name>
    <name type="synonym">Asterina miniata</name>
    <dbReference type="NCBI Taxonomy" id="46514"/>
    <lineage>
        <taxon>Eukaryota</taxon>
        <taxon>Metazoa</taxon>
        <taxon>Echinodermata</taxon>
        <taxon>Eleutherozoa</taxon>
        <taxon>Asterozoa</taxon>
        <taxon>Asteroidea</taxon>
        <taxon>Valvatacea</taxon>
        <taxon>Valvatida</taxon>
        <taxon>Asterinidae</taxon>
        <taxon>Patiria</taxon>
    </lineage>
</organism>
<dbReference type="Pfam" id="PF25877">
    <property type="entry name" value="WHD_SOWAH"/>
    <property type="match status" value="1"/>
</dbReference>
<evidence type="ECO:0000313" key="5">
    <source>
        <dbReference type="EnsemblMetazoa" id="XP_038066527.1"/>
    </source>
</evidence>
<proteinExistence type="predicted"/>
<dbReference type="OrthoDB" id="60433at2759"/>
<dbReference type="PANTHER" id="PTHR14491:SF7">
    <property type="entry name" value="SOSONDOWAH, ISOFORM G"/>
    <property type="match status" value="1"/>
</dbReference>
<evidence type="ECO:0000256" key="3">
    <source>
        <dbReference type="SAM" id="MobiDB-lite"/>
    </source>
</evidence>
<accession>A0A914ARX4</accession>
<feature type="compositionally biased region" description="Basic and acidic residues" evidence="3">
    <location>
        <begin position="211"/>
        <end position="235"/>
    </location>
</feature>
<keyword evidence="6" id="KW-1185">Reference proteome</keyword>
<dbReference type="OMA" id="PFIGHND"/>
<dbReference type="PANTHER" id="PTHR14491">
    <property type="entry name" value="SOSONDOWAH, ISOFORM G"/>
    <property type="match status" value="1"/>
</dbReference>
<dbReference type="Proteomes" id="UP000887568">
    <property type="component" value="Unplaced"/>
</dbReference>
<feature type="region of interest" description="Disordered" evidence="3">
    <location>
        <begin position="193"/>
        <end position="259"/>
    </location>
</feature>
<feature type="compositionally biased region" description="Basic and acidic residues" evidence="3">
    <location>
        <begin position="193"/>
        <end position="202"/>
    </location>
</feature>
<dbReference type="RefSeq" id="XP_038066527.1">
    <property type="nucleotide sequence ID" value="XM_038210599.1"/>
</dbReference>